<evidence type="ECO:0000256" key="6">
    <source>
        <dbReference type="ARBA" id="ARBA00023136"/>
    </source>
</evidence>
<feature type="region of interest" description="Disordered" evidence="9">
    <location>
        <begin position="217"/>
        <end position="236"/>
    </location>
</feature>
<dbReference type="InterPro" id="IPR051474">
    <property type="entry name" value="Anti-sigma-K/W_factor"/>
</dbReference>
<feature type="transmembrane region" description="Helical" evidence="10">
    <location>
        <begin position="108"/>
        <end position="126"/>
    </location>
</feature>
<evidence type="ECO:0000259" key="11">
    <source>
        <dbReference type="Pfam" id="PF10099"/>
    </source>
</evidence>
<feature type="domain" description="Anti-sigma K factor RskA C-terminal" evidence="11">
    <location>
        <begin position="113"/>
        <end position="231"/>
    </location>
</feature>
<evidence type="ECO:0000313" key="13">
    <source>
        <dbReference type="Proteomes" id="UP000644548"/>
    </source>
</evidence>
<organism evidence="12 13">
    <name type="scientific">Deinococcus sedimenti</name>
    <dbReference type="NCBI Taxonomy" id="1867090"/>
    <lineage>
        <taxon>Bacteria</taxon>
        <taxon>Thermotogati</taxon>
        <taxon>Deinococcota</taxon>
        <taxon>Deinococci</taxon>
        <taxon>Deinococcales</taxon>
        <taxon>Deinococcaceae</taxon>
        <taxon>Deinococcus</taxon>
    </lineage>
</organism>
<keyword evidence="6 10" id="KW-0472">Membrane</keyword>
<dbReference type="PANTHER" id="PTHR37461">
    <property type="entry name" value="ANTI-SIGMA-K FACTOR RSKA"/>
    <property type="match status" value="1"/>
</dbReference>
<keyword evidence="4 10" id="KW-0812">Transmembrane</keyword>
<reference evidence="13" key="1">
    <citation type="journal article" date="2019" name="Int. J. Syst. Evol. Microbiol.">
        <title>The Global Catalogue of Microorganisms (GCM) 10K type strain sequencing project: providing services to taxonomists for standard genome sequencing and annotation.</title>
        <authorList>
            <consortium name="The Broad Institute Genomics Platform"/>
            <consortium name="The Broad Institute Genome Sequencing Center for Infectious Disease"/>
            <person name="Wu L."/>
            <person name="Ma J."/>
        </authorList>
    </citation>
    <scope>NUCLEOTIDE SEQUENCE [LARGE SCALE GENOMIC DNA]</scope>
    <source>
        <strain evidence="13">JCM 31405</strain>
    </source>
</reference>
<comment type="caution">
    <text evidence="12">The sequence shown here is derived from an EMBL/GenBank/DDBJ whole genome shotgun (WGS) entry which is preliminary data.</text>
</comment>
<evidence type="ECO:0000256" key="4">
    <source>
        <dbReference type="ARBA" id="ARBA00022692"/>
    </source>
</evidence>
<evidence type="ECO:0000256" key="8">
    <source>
        <dbReference type="ARBA" id="ARBA00030803"/>
    </source>
</evidence>
<evidence type="ECO:0000313" key="12">
    <source>
        <dbReference type="EMBL" id="GGR84923.1"/>
    </source>
</evidence>
<dbReference type="RefSeq" id="WP_229783633.1">
    <property type="nucleotide sequence ID" value="NZ_BMQN01000001.1"/>
</dbReference>
<keyword evidence="3" id="KW-1003">Cell membrane</keyword>
<gene>
    <name evidence="12" type="ORF">GCM10008960_09930</name>
</gene>
<evidence type="ECO:0000256" key="1">
    <source>
        <dbReference type="ARBA" id="ARBA00004167"/>
    </source>
</evidence>
<dbReference type="Proteomes" id="UP000644548">
    <property type="component" value="Unassembled WGS sequence"/>
</dbReference>
<evidence type="ECO:0000256" key="9">
    <source>
        <dbReference type="SAM" id="MobiDB-lite"/>
    </source>
</evidence>
<evidence type="ECO:0000256" key="2">
    <source>
        <dbReference type="ARBA" id="ARBA00004236"/>
    </source>
</evidence>
<evidence type="ECO:0000256" key="5">
    <source>
        <dbReference type="ARBA" id="ARBA00022989"/>
    </source>
</evidence>
<dbReference type="Gene3D" id="1.10.10.1320">
    <property type="entry name" value="Anti-sigma factor, zinc-finger domain"/>
    <property type="match status" value="1"/>
</dbReference>
<feature type="region of interest" description="Disordered" evidence="9">
    <location>
        <begin position="79"/>
        <end position="99"/>
    </location>
</feature>
<sequence length="236" mass="25549">MNITRDDLLALALGQLDQADEQRVRAALDADPDLQREYRADLELLHGLPDTLAPAEVPEGAEDRLMARLHREVAAPPAPVNLPLYPQGAPDPSAEPAPARARTGRMNWRLMLLSVVAALTLGVIFLRPPTPQDLLSQYQNTPGAQTQPLTQGGQAIGELIRLPDGRAFVHLNALAPQERVYQLWRIEDGQPVSAGVFDGQGIVIPRVQSGQTVAVSVEPEGGSEQPTTEPILIQQL</sequence>
<name>A0ABQ2S1P2_9DEIO</name>
<evidence type="ECO:0000256" key="3">
    <source>
        <dbReference type="ARBA" id="ARBA00022475"/>
    </source>
</evidence>
<protein>
    <recommendedName>
        <fullName evidence="8">Regulator of SigK</fullName>
    </recommendedName>
    <alternativeName>
        <fullName evidence="7">Sigma-K anti-sigma factor RskA</fullName>
    </alternativeName>
</protein>
<dbReference type="EMBL" id="BMQN01000001">
    <property type="protein sequence ID" value="GGR84923.1"/>
    <property type="molecule type" value="Genomic_DNA"/>
</dbReference>
<keyword evidence="13" id="KW-1185">Reference proteome</keyword>
<dbReference type="PANTHER" id="PTHR37461:SF1">
    <property type="entry name" value="ANTI-SIGMA-K FACTOR RSKA"/>
    <property type="match status" value="1"/>
</dbReference>
<dbReference type="InterPro" id="IPR041916">
    <property type="entry name" value="Anti_sigma_zinc_sf"/>
</dbReference>
<feature type="compositionally biased region" description="Polar residues" evidence="9">
    <location>
        <begin position="224"/>
        <end position="236"/>
    </location>
</feature>
<evidence type="ECO:0000256" key="10">
    <source>
        <dbReference type="SAM" id="Phobius"/>
    </source>
</evidence>
<accession>A0ABQ2S1P2</accession>
<keyword evidence="5 10" id="KW-1133">Transmembrane helix</keyword>
<evidence type="ECO:0000256" key="7">
    <source>
        <dbReference type="ARBA" id="ARBA00029829"/>
    </source>
</evidence>
<dbReference type="Pfam" id="PF10099">
    <property type="entry name" value="RskA_C"/>
    <property type="match status" value="1"/>
</dbReference>
<dbReference type="InterPro" id="IPR018764">
    <property type="entry name" value="RskA_C"/>
</dbReference>
<comment type="subcellular location">
    <subcellularLocation>
        <location evidence="2">Cell membrane</location>
    </subcellularLocation>
    <subcellularLocation>
        <location evidence="1">Membrane</location>
        <topology evidence="1">Single-pass membrane protein</topology>
    </subcellularLocation>
</comment>
<proteinExistence type="predicted"/>